<proteinExistence type="predicted"/>
<accession>A0A840SIP5</accession>
<name>A0A840SIP5_9RHOB</name>
<sequence>MVASRGVLAETVAWLAARAPDLAEADRIHREAVAIRVSRICALTGGDVRH</sequence>
<dbReference type="AlphaFoldDB" id="A0A840SIP5"/>
<protein>
    <submittedName>
        <fullName evidence="1">Uncharacterized protein</fullName>
    </submittedName>
</protein>
<reference evidence="1 2" key="1">
    <citation type="submission" date="2020-08" db="EMBL/GenBank/DDBJ databases">
        <title>Genomic Encyclopedia of Type Strains, Phase IV (KMG-IV): sequencing the most valuable type-strain genomes for metagenomic binning, comparative biology and taxonomic classification.</title>
        <authorList>
            <person name="Goeker M."/>
        </authorList>
    </citation>
    <scope>NUCLEOTIDE SEQUENCE [LARGE SCALE GENOMIC DNA]</scope>
    <source>
        <strain evidence="1 2">DSM 101730</strain>
    </source>
</reference>
<evidence type="ECO:0000313" key="2">
    <source>
        <dbReference type="Proteomes" id="UP000549457"/>
    </source>
</evidence>
<keyword evidence="2" id="KW-1185">Reference proteome</keyword>
<comment type="caution">
    <text evidence="1">The sequence shown here is derived from an EMBL/GenBank/DDBJ whole genome shotgun (WGS) entry which is preliminary data.</text>
</comment>
<dbReference type="Proteomes" id="UP000549457">
    <property type="component" value="Unassembled WGS sequence"/>
</dbReference>
<evidence type="ECO:0000313" key="1">
    <source>
        <dbReference type="EMBL" id="MBB5220545.1"/>
    </source>
</evidence>
<dbReference type="RefSeq" id="WP_184146716.1">
    <property type="nucleotide sequence ID" value="NZ_JACHFM010000001.1"/>
</dbReference>
<gene>
    <name evidence="1" type="ORF">HNP73_000466</name>
</gene>
<dbReference type="EMBL" id="JACHFM010000001">
    <property type="protein sequence ID" value="MBB5220545.1"/>
    <property type="molecule type" value="Genomic_DNA"/>
</dbReference>
<organism evidence="1 2">
    <name type="scientific">Amaricoccus macauensis</name>
    <dbReference type="NCBI Taxonomy" id="57001"/>
    <lineage>
        <taxon>Bacteria</taxon>
        <taxon>Pseudomonadati</taxon>
        <taxon>Pseudomonadota</taxon>
        <taxon>Alphaproteobacteria</taxon>
        <taxon>Rhodobacterales</taxon>
        <taxon>Paracoccaceae</taxon>
        <taxon>Amaricoccus</taxon>
    </lineage>
</organism>